<proteinExistence type="predicted"/>
<sequence length="284" mass="30154">MKGRIHARHLRTLSLVALLPCCGGGDGFPAESGSVEAASSALRNHNALNPNALNPNALNPNALNPNALAPNRLEGSSLAATAFSAITDPGELGALSRQLLQYIVSCALSPSQSLRFSWRDELDEPHDEVYWGHLGLAPGWSDEPLSASRRHWVSACVASRANRAGVSVMISSRGTHQALRYPDRSEVASFPREEGAFWGDLFASAPRLYACYNASNAESSRGHSRDCATGLPDPEGGVRECPNIHIVGPCDLVCGPLHAASGYRPSCTNDRGESSSAVITTFLP</sequence>
<reference evidence="1 2" key="1">
    <citation type="submission" date="2015-09" db="EMBL/GenBank/DDBJ databases">
        <title>Sorangium comparison.</title>
        <authorList>
            <person name="Zaburannyi N."/>
            <person name="Bunk B."/>
            <person name="Overmann J."/>
            <person name="Mueller R."/>
        </authorList>
    </citation>
    <scope>NUCLEOTIDE SEQUENCE [LARGE SCALE GENOMIC DNA]</scope>
    <source>
        <strain evidence="1 2">So ce836</strain>
    </source>
</reference>
<evidence type="ECO:0000313" key="1">
    <source>
        <dbReference type="EMBL" id="AUX38117.1"/>
    </source>
</evidence>
<dbReference type="RefSeq" id="WP_165374577.1">
    <property type="nucleotide sequence ID" value="NZ_CP012672.1"/>
</dbReference>
<gene>
    <name evidence="1" type="ORF">SOCE836_103570</name>
</gene>
<organism evidence="1 2">
    <name type="scientific">Sorangium cellulosum</name>
    <name type="common">Polyangium cellulosum</name>
    <dbReference type="NCBI Taxonomy" id="56"/>
    <lineage>
        <taxon>Bacteria</taxon>
        <taxon>Pseudomonadati</taxon>
        <taxon>Myxococcota</taxon>
        <taxon>Polyangia</taxon>
        <taxon>Polyangiales</taxon>
        <taxon>Polyangiaceae</taxon>
        <taxon>Sorangium</taxon>
    </lineage>
</organism>
<dbReference type="AlphaFoldDB" id="A0A4P2R4U2"/>
<dbReference type="EMBL" id="CP012672">
    <property type="protein sequence ID" value="AUX38117.1"/>
    <property type="molecule type" value="Genomic_DNA"/>
</dbReference>
<evidence type="ECO:0000313" key="2">
    <source>
        <dbReference type="Proteomes" id="UP000295497"/>
    </source>
</evidence>
<dbReference type="Proteomes" id="UP000295497">
    <property type="component" value="Chromosome"/>
</dbReference>
<accession>A0A4P2R4U2</accession>
<protein>
    <submittedName>
        <fullName evidence="1">Uncharacterized protein</fullName>
    </submittedName>
</protein>
<name>A0A4P2R4U2_SORCE</name>